<evidence type="ECO:0000313" key="2">
    <source>
        <dbReference type="EMBL" id="QBR87507.1"/>
    </source>
</evidence>
<dbReference type="RefSeq" id="WP_135062936.1">
    <property type="nucleotide sequence ID" value="NZ_CP038266.1"/>
</dbReference>
<keyword evidence="2" id="KW-0436">Ligase</keyword>
<name>A0ABX5SQG4_9MICO</name>
<dbReference type="GO" id="GO:0016874">
    <property type="term" value="F:ligase activity"/>
    <property type="evidence" value="ECO:0007669"/>
    <property type="project" value="UniProtKB-KW"/>
</dbReference>
<dbReference type="Pfam" id="PF25355">
    <property type="entry name" value="DUF7882"/>
    <property type="match status" value="1"/>
</dbReference>
<dbReference type="Proteomes" id="UP000295748">
    <property type="component" value="Chromosome"/>
</dbReference>
<sequence length="113" mass="12739">MGQFIYDNTAKIELEDRLLAHLQVVIGTKLRRRECFFFTWKEDTSVGGGRRSVWLNPHTPMQFKYHGSRTPQINPAWLDALAYTANQQTGLYIIREPEGVSAAALGSQSADLA</sequence>
<organism evidence="2 3">
    <name type="scientific">Microbacterium wangchenii</name>
    <dbReference type="NCBI Taxonomy" id="2541726"/>
    <lineage>
        <taxon>Bacteria</taxon>
        <taxon>Bacillati</taxon>
        <taxon>Actinomycetota</taxon>
        <taxon>Actinomycetes</taxon>
        <taxon>Micrococcales</taxon>
        <taxon>Microbacteriaceae</taxon>
        <taxon>Microbacterium</taxon>
    </lineage>
</organism>
<keyword evidence="3" id="KW-1185">Reference proteome</keyword>
<accession>A0ABX5SQG4</accession>
<dbReference type="EMBL" id="CP038266">
    <property type="protein sequence ID" value="QBR87507.1"/>
    <property type="molecule type" value="Genomic_DNA"/>
</dbReference>
<proteinExistence type="predicted"/>
<protein>
    <submittedName>
        <fullName evidence="2">ATP-dependent DNA ligase</fullName>
    </submittedName>
</protein>
<evidence type="ECO:0000259" key="1">
    <source>
        <dbReference type="Pfam" id="PF25355"/>
    </source>
</evidence>
<gene>
    <name evidence="2" type="ORF">E4K62_01640</name>
</gene>
<dbReference type="InterPro" id="IPR057204">
    <property type="entry name" value="DUF7882"/>
</dbReference>
<feature type="domain" description="DUF7882" evidence="1">
    <location>
        <begin position="1"/>
        <end position="96"/>
    </location>
</feature>
<evidence type="ECO:0000313" key="3">
    <source>
        <dbReference type="Proteomes" id="UP000295748"/>
    </source>
</evidence>
<reference evidence="2 3" key="1">
    <citation type="submission" date="2019-03" db="EMBL/GenBank/DDBJ databases">
        <authorList>
            <person name="Dong K."/>
        </authorList>
    </citation>
    <scope>NUCLEOTIDE SEQUENCE [LARGE SCALE GENOMIC DNA]</scope>
    <source>
        <strain evidence="3">dk512</strain>
    </source>
</reference>